<organism evidence="2 3">
    <name type="scientific">Eumeta variegata</name>
    <name type="common">Bagworm moth</name>
    <name type="synonym">Eumeta japonica</name>
    <dbReference type="NCBI Taxonomy" id="151549"/>
    <lineage>
        <taxon>Eukaryota</taxon>
        <taxon>Metazoa</taxon>
        <taxon>Ecdysozoa</taxon>
        <taxon>Arthropoda</taxon>
        <taxon>Hexapoda</taxon>
        <taxon>Insecta</taxon>
        <taxon>Pterygota</taxon>
        <taxon>Neoptera</taxon>
        <taxon>Endopterygota</taxon>
        <taxon>Lepidoptera</taxon>
        <taxon>Glossata</taxon>
        <taxon>Ditrysia</taxon>
        <taxon>Tineoidea</taxon>
        <taxon>Psychidae</taxon>
        <taxon>Oiketicinae</taxon>
        <taxon>Eumeta</taxon>
    </lineage>
</organism>
<proteinExistence type="predicted"/>
<protein>
    <submittedName>
        <fullName evidence="2">Uncharacterized protein</fullName>
    </submittedName>
</protein>
<accession>A0A4C1XCM1</accession>
<evidence type="ECO:0000313" key="3">
    <source>
        <dbReference type="Proteomes" id="UP000299102"/>
    </source>
</evidence>
<reference evidence="2 3" key="1">
    <citation type="journal article" date="2019" name="Commun. Biol.">
        <title>The bagworm genome reveals a unique fibroin gene that provides high tensile strength.</title>
        <authorList>
            <person name="Kono N."/>
            <person name="Nakamura H."/>
            <person name="Ohtoshi R."/>
            <person name="Tomita M."/>
            <person name="Numata K."/>
            <person name="Arakawa K."/>
        </authorList>
    </citation>
    <scope>NUCLEOTIDE SEQUENCE [LARGE SCALE GENOMIC DNA]</scope>
</reference>
<evidence type="ECO:0000313" key="2">
    <source>
        <dbReference type="EMBL" id="GBP60129.1"/>
    </source>
</evidence>
<evidence type="ECO:0000256" key="1">
    <source>
        <dbReference type="SAM" id="MobiDB-lite"/>
    </source>
</evidence>
<comment type="caution">
    <text evidence="2">The sequence shown here is derived from an EMBL/GenBank/DDBJ whole genome shotgun (WGS) entry which is preliminary data.</text>
</comment>
<dbReference type="AlphaFoldDB" id="A0A4C1XCM1"/>
<gene>
    <name evidence="2" type="ORF">EVAR_41818_1</name>
</gene>
<feature type="region of interest" description="Disordered" evidence="1">
    <location>
        <begin position="69"/>
        <end position="88"/>
    </location>
</feature>
<sequence>MQLEPVPARLSLHYFNSAHVTGALNIDTIVTRSRRLLYLRADDDRYSSNCSRRWCTGRCPLLGMVFTPPPASPGAAHTKDTSTPTSRRRLPKADVLRVVCSSCSQCAPAALGGPSQSAASALNCRRRRAALTPLWRRLSR</sequence>
<dbReference type="Proteomes" id="UP000299102">
    <property type="component" value="Unassembled WGS sequence"/>
</dbReference>
<keyword evidence="3" id="KW-1185">Reference proteome</keyword>
<name>A0A4C1XCM1_EUMVA</name>
<dbReference type="EMBL" id="BGZK01000780">
    <property type="protein sequence ID" value="GBP60129.1"/>
    <property type="molecule type" value="Genomic_DNA"/>
</dbReference>